<evidence type="ECO:0000313" key="6">
    <source>
        <dbReference type="EMBL" id="KAJ5389878.1"/>
    </source>
</evidence>
<keyword evidence="7" id="KW-1185">Reference proteome</keyword>
<accession>A0A9W9VV67</accession>
<dbReference type="RefSeq" id="XP_056560606.1">
    <property type="nucleotide sequence ID" value="XM_056693877.1"/>
</dbReference>
<evidence type="ECO:0000256" key="4">
    <source>
        <dbReference type="ARBA" id="ARBA00023033"/>
    </source>
</evidence>
<dbReference type="GeneID" id="81433054"/>
<dbReference type="AlphaFoldDB" id="A0A9W9VV67"/>
<gene>
    <name evidence="6" type="ORF">N7496_000946</name>
</gene>
<dbReference type="OrthoDB" id="655030at2759"/>
<dbReference type="Proteomes" id="UP001147782">
    <property type="component" value="Unassembled WGS sequence"/>
</dbReference>
<feature type="domain" description="FAD-binding" evidence="5">
    <location>
        <begin position="294"/>
        <end position="352"/>
    </location>
</feature>
<keyword evidence="1" id="KW-0285">Flavoprotein</keyword>
<dbReference type="EMBL" id="JAPZBS010000001">
    <property type="protein sequence ID" value="KAJ5389878.1"/>
    <property type="molecule type" value="Genomic_DNA"/>
</dbReference>
<proteinExistence type="predicted"/>
<comment type="caution">
    <text evidence="6">The sequence shown here is derived from an EMBL/GenBank/DDBJ whole genome shotgun (WGS) entry which is preliminary data.</text>
</comment>
<keyword evidence="2" id="KW-0274">FAD</keyword>
<dbReference type="Pfam" id="PF01494">
    <property type="entry name" value="FAD_binding_3"/>
    <property type="match status" value="2"/>
</dbReference>
<keyword evidence="3" id="KW-0560">Oxidoreductase</keyword>
<evidence type="ECO:0000256" key="3">
    <source>
        <dbReference type="ARBA" id="ARBA00023002"/>
    </source>
</evidence>
<dbReference type="PANTHER" id="PTHR46972:SF1">
    <property type="entry name" value="FAD DEPENDENT OXIDOREDUCTASE DOMAIN-CONTAINING PROTEIN"/>
    <property type="match status" value="1"/>
</dbReference>
<dbReference type="GO" id="GO:0004497">
    <property type="term" value="F:monooxygenase activity"/>
    <property type="evidence" value="ECO:0007669"/>
    <property type="project" value="UniProtKB-KW"/>
</dbReference>
<evidence type="ECO:0000313" key="7">
    <source>
        <dbReference type="Proteomes" id="UP001147782"/>
    </source>
</evidence>
<keyword evidence="4" id="KW-0503">Monooxygenase</keyword>
<name>A0A9W9VV67_9EURO</name>
<feature type="domain" description="FAD-binding" evidence="5">
    <location>
        <begin position="4"/>
        <end position="167"/>
    </location>
</feature>
<dbReference type="Gene3D" id="3.50.50.60">
    <property type="entry name" value="FAD/NAD(P)-binding domain"/>
    <property type="match status" value="1"/>
</dbReference>
<evidence type="ECO:0000259" key="5">
    <source>
        <dbReference type="Pfam" id="PF01494"/>
    </source>
</evidence>
<reference evidence="6" key="1">
    <citation type="submission" date="2022-11" db="EMBL/GenBank/DDBJ databases">
        <authorList>
            <person name="Petersen C."/>
        </authorList>
    </citation>
    <scope>NUCLEOTIDE SEQUENCE</scope>
    <source>
        <strain evidence="6">IBT 29864</strain>
    </source>
</reference>
<dbReference type="PANTHER" id="PTHR46972">
    <property type="entry name" value="MONOOXYGENASE ASQM-RELATED"/>
    <property type="match status" value="1"/>
</dbReference>
<dbReference type="InterPro" id="IPR002938">
    <property type="entry name" value="FAD-bd"/>
</dbReference>
<dbReference type="PRINTS" id="PR00420">
    <property type="entry name" value="RNGMNOXGNASE"/>
</dbReference>
<organism evidence="6 7">
    <name type="scientific">Penicillium cataractarum</name>
    <dbReference type="NCBI Taxonomy" id="2100454"/>
    <lineage>
        <taxon>Eukaryota</taxon>
        <taxon>Fungi</taxon>
        <taxon>Dikarya</taxon>
        <taxon>Ascomycota</taxon>
        <taxon>Pezizomycotina</taxon>
        <taxon>Eurotiomycetes</taxon>
        <taxon>Eurotiomycetidae</taxon>
        <taxon>Eurotiales</taxon>
        <taxon>Aspergillaceae</taxon>
        <taxon>Penicillium</taxon>
    </lineage>
</organism>
<reference evidence="6" key="2">
    <citation type="journal article" date="2023" name="IMA Fungus">
        <title>Comparative genomic study of the Penicillium genus elucidates a diverse pangenome and 15 lateral gene transfer events.</title>
        <authorList>
            <person name="Petersen C."/>
            <person name="Sorensen T."/>
            <person name="Nielsen M.R."/>
            <person name="Sondergaard T.E."/>
            <person name="Sorensen J.L."/>
            <person name="Fitzpatrick D.A."/>
            <person name="Frisvad J.C."/>
            <person name="Nielsen K.L."/>
        </authorList>
    </citation>
    <scope>NUCLEOTIDE SEQUENCE</scope>
    <source>
        <strain evidence="6">IBT 29864</strain>
    </source>
</reference>
<dbReference type="InterPro" id="IPR036188">
    <property type="entry name" value="FAD/NAD-bd_sf"/>
</dbReference>
<evidence type="ECO:0000256" key="2">
    <source>
        <dbReference type="ARBA" id="ARBA00022827"/>
    </source>
</evidence>
<protein>
    <recommendedName>
        <fullName evidence="5">FAD-binding domain-containing protein</fullName>
    </recommendedName>
</protein>
<sequence length="387" mass="42773">MSQKIAIVGAGPSGLALAGILERQGISYVVYERSAEDTPPRGGCLDIHRSSGQDALKEAKCFDEFQKYARYGDATIHSVWDCKGNKLLTFGEGRDSPEVDRAQLKQILFSVIPNEKVRWSTAVKSAKRDEEGKIVLSLANGINVSGFDLVVGADGAWSKIRHLVTASEPKYSGIIILPIFILPSNDFYPTLQGIAGQGPMMISGREKMIWVQRQGDGHYRVDLGWKGPADFPISEEFDLSDENAVKRYLLKDEKFGGHTSQVKAMIEAATGPFRTWPLHYFPPKDLNWTSAPDVTLIGDAAHVTPPFVGDGVNCAMRDSLVLSRMLKEFGVTQQAVAKYEEDMFPYASDVITRSVLAGDLHFQWDSPRGFMEMMASDNPLVKMALDY</sequence>
<evidence type="ECO:0000256" key="1">
    <source>
        <dbReference type="ARBA" id="ARBA00022630"/>
    </source>
</evidence>
<dbReference type="GO" id="GO:0071949">
    <property type="term" value="F:FAD binding"/>
    <property type="evidence" value="ECO:0007669"/>
    <property type="project" value="InterPro"/>
</dbReference>
<dbReference type="SUPFAM" id="SSF51905">
    <property type="entry name" value="FAD/NAD(P)-binding domain"/>
    <property type="match status" value="1"/>
</dbReference>